<reference evidence="5" key="1">
    <citation type="journal article" date="2018" name="Front. Microbiol.">
        <title>Genome-Based Analysis Reveals the Taxonomy and Diversity of the Family Idiomarinaceae.</title>
        <authorList>
            <person name="Liu Y."/>
            <person name="Lai Q."/>
            <person name="Shao Z."/>
        </authorList>
    </citation>
    <scope>NUCLEOTIDE SEQUENCE [LARGE SCALE GENOMIC DNA]</scope>
    <source>
        <strain evidence="5">908033</strain>
    </source>
</reference>
<name>A0A432XJK6_9GAMM</name>
<dbReference type="AlphaFoldDB" id="A0A432XJK6"/>
<evidence type="ECO:0000256" key="2">
    <source>
        <dbReference type="SAM" id="Coils"/>
    </source>
</evidence>
<comment type="similarity">
    <text evidence="1">Belongs to the transposase 8 family.</text>
</comment>
<evidence type="ECO:0000256" key="1">
    <source>
        <dbReference type="ARBA" id="ARBA00009964"/>
    </source>
</evidence>
<dbReference type="OrthoDB" id="9810995at2"/>
<dbReference type="PANTHER" id="PTHR46889">
    <property type="entry name" value="TRANSPOSASE INSF FOR INSERTION SEQUENCE IS3B-RELATED"/>
    <property type="match status" value="1"/>
</dbReference>
<evidence type="ECO:0000313" key="5">
    <source>
        <dbReference type="Proteomes" id="UP000286985"/>
    </source>
</evidence>
<dbReference type="STRING" id="519452.SAMN04488139_0148"/>
<feature type="domain" description="Integrase catalytic" evidence="3">
    <location>
        <begin position="226"/>
        <end position="389"/>
    </location>
</feature>
<dbReference type="InterPro" id="IPR009057">
    <property type="entry name" value="Homeodomain-like_sf"/>
</dbReference>
<dbReference type="GO" id="GO:0003677">
    <property type="term" value="F:DNA binding"/>
    <property type="evidence" value="ECO:0007669"/>
    <property type="project" value="InterPro"/>
</dbReference>
<dbReference type="PANTHER" id="PTHR46889:SF4">
    <property type="entry name" value="TRANSPOSASE INSO FOR INSERTION SEQUENCE ELEMENT IS911B-RELATED"/>
    <property type="match status" value="1"/>
</dbReference>
<dbReference type="InterPro" id="IPR002514">
    <property type="entry name" value="Transposase_8"/>
</dbReference>
<dbReference type="InterPro" id="IPR048020">
    <property type="entry name" value="Transpos_IS3"/>
</dbReference>
<dbReference type="SUPFAM" id="SSF46689">
    <property type="entry name" value="Homeodomain-like"/>
    <property type="match status" value="1"/>
</dbReference>
<dbReference type="SUPFAM" id="SSF53098">
    <property type="entry name" value="Ribonuclease H-like"/>
    <property type="match status" value="1"/>
</dbReference>
<protein>
    <submittedName>
        <fullName evidence="4">IS3 family transposase</fullName>
    </submittedName>
</protein>
<evidence type="ECO:0000313" key="4">
    <source>
        <dbReference type="EMBL" id="RUO48954.1"/>
    </source>
</evidence>
<dbReference type="Pfam" id="PF01527">
    <property type="entry name" value="HTH_Tnp_1"/>
    <property type="match status" value="1"/>
</dbReference>
<dbReference type="GO" id="GO:0006313">
    <property type="term" value="P:DNA transposition"/>
    <property type="evidence" value="ECO:0007669"/>
    <property type="project" value="InterPro"/>
</dbReference>
<dbReference type="Proteomes" id="UP000286985">
    <property type="component" value="Unassembled WGS sequence"/>
</dbReference>
<evidence type="ECO:0000259" key="3">
    <source>
        <dbReference type="PROSITE" id="PS50994"/>
    </source>
</evidence>
<gene>
    <name evidence="4" type="ORF">CWE24_00085</name>
</gene>
<dbReference type="InterPro" id="IPR001584">
    <property type="entry name" value="Integrase_cat-core"/>
</dbReference>
<proteinExistence type="inferred from homology"/>
<dbReference type="InterPro" id="IPR036397">
    <property type="entry name" value="RNaseH_sf"/>
</dbReference>
<dbReference type="PROSITE" id="PS50994">
    <property type="entry name" value="INTEGRASE"/>
    <property type="match status" value="1"/>
</dbReference>
<dbReference type="Pfam" id="PF00665">
    <property type="entry name" value="rve"/>
    <property type="match status" value="1"/>
</dbReference>
<feature type="coiled-coil region" evidence="2">
    <location>
        <begin position="63"/>
        <end position="90"/>
    </location>
</feature>
<organism evidence="4 5">
    <name type="scientific">Pseudidiomarina donghaiensis</name>
    <dbReference type="NCBI Taxonomy" id="519452"/>
    <lineage>
        <taxon>Bacteria</taxon>
        <taxon>Pseudomonadati</taxon>
        <taxon>Pseudomonadota</taxon>
        <taxon>Gammaproteobacteria</taxon>
        <taxon>Alteromonadales</taxon>
        <taxon>Idiomarinaceae</taxon>
        <taxon>Pseudidiomarina</taxon>
    </lineage>
</organism>
<dbReference type="RefSeq" id="WP_092836227.1">
    <property type="nucleotide sequence ID" value="NZ_FPCF01000001.1"/>
</dbReference>
<dbReference type="EMBL" id="PIPU01000001">
    <property type="protein sequence ID" value="RUO48954.1"/>
    <property type="molecule type" value="Genomic_DNA"/>
</dbReference>
<keyword evidence="5" id="KW-1185">Reference proteome</keyword>
<dbReference type="GO" id="GO:0004803">
    <property type="term" value="F:transposase activity"/>
    <property type="evidence" value="ECO:0007669"/>
    <property type="project" value="InterPro"/>
</dbReference>
<dbReference type="InterPro" id="IPR050900">
    <property type="entry name" value="Transposase_IS3/IS150/IS904"/>
</dbReference>
<dbReference type="GO" id="GO:0015074">
    <property type="term" value="P:DNA integration"/>
    <property type="evidence" value="ECO:0007669"/>
    <property type="project" value="InterPro"/>
</dbReference>
<keyword evidence="2" id="KW-0175">Coiled coil</keyword>
<dbReference type="NCBIfam" id="NF033516">
    <property type="entry name" value="transpos_IS3"/>
    <property type="match status" value="1"/>
</dbReference>
<comment type="caution">
    <text evidence="4">The sequence shown here is derived from an EMBL/GenBank/DDBJ whole genome shotgun (WGS) entry which is preliminary data.</text>
</comment>
<dbReference type="Gene3D" id="3.30.420.10">
    <property type="entry name" value="Ribonuclease H-like superfamily/Ribonuclease H"/>
    <property type="match status" value="1"/>
</dbReference>
<dbReference type="InterPro" id="IPR012337">
    <property type="entry name" value="RNaseH-like_sf"/>
</dbReference>
<sequence length="399" mass="46543">MTKKNRPKFSPEFRLETAQLVVDQGYSHKEAADAMGVGYSTLGKWVKQLREERAGKAPKASPMTPEQVEIRELKKRVERLELENDILKKAFSSVDVGLHETLALIERLSQSNTRRYSVKDLCEVLDVHRSTFKYWQRRDKRISPEAIRLRSLVRKAHRLSNGSAGARTIADMITNDDTHGITLTRYRAGRLMKKLELVSCQLPKHAYKKAAQEHVAIPNLLDRQFAVTAPNQVWCGDVSFIWTGSRWAYLAVVIDLFARQPVDWAMSHSPDSNLTCQALTMAFERRGQPKDLMYHSDQGCHYTSRKFRRLIWRYRMTQSMSRRGNCWDYSPMERFFRSLKTEWVPTTGYRNFTEAKQRISDYILGYYSRWRPHSYNGGLTPSESEKRYWNNYKPVANIT</sequence>
<accession>A0A432XJK6</accession>
<dbReference type="Gene3D" id="1.10.10.60">
    <property type="entry name" value="Homeodomain-like"/>
    <property type="match status" value="1"/>
</dbReference>
<dbReference type="Pfam" id="PF13333">
    <property type="entry name" value="rve_2"/>
    <property type="match status" value="1"/>
</dbReference>